<dbReference type="EMBL" id="BOMI01000066">
    <property type="protein sequence ID" value="GID74913.1"/>
    <property type="molecule type" value="Genomic_DNA"/>
</dbReference>
<feature type="region of interest" description="Disordered" evidence="1">
    <location>
        <begin position="1"/>
        <end position="35"/>
    </location>
</feature>
<feature type="transmembrane region" description="Helical" evidence="2">
    <location>
        <begin position="245"/>
        <end position="262"/>
    </location>
</feature>
<gene>
    <name evidence="4" type="ORF">Ade02nite_35540</name>
</gene>
<feature type="domain" description="Acyltransferase 3" evidence="3">
    <location>
        <begin position="44"/>
        <end position="363"/>
    </location>
</feature>
<keyword evidence="2" id="KW-1133">Transmembrane helix</keyword>
<evidence type="ECO:0000256" key="1">
    <source>
        <dbReference type="SAM" id="MobiDB-lite"/>
    </source>
</evidence>
<keyword evidence="2" id="KW-0472">Membrane</keyword>
<sequence length="612" mass="64857">MASHKRTDKPDSSFVRGKPERSSWQPAGRSRHSGRTGNLVAVRNRYLDLLRAAAIVRVIVYHLYGWPWLSIVLPAMGVMFALAGSLTAASLDKRAAGEVVTSRLRRLLPPLWLLGLVAVPVMLVTGWAQETDNAHPFSVPRLLFWLVPIGDPPGSDQALDAWEPLWYIRAYLWFVLLSPVLYALYRKAGWAAVALPLLIMAVLDVTGIGFPETADAALWDFVTYGACWIAGFAHHDGRLARVRPWIAAPIALALAAGAYYFLRDAGTYDLNDVSESQALWSLAFVLIALRWQPPMGWLPRVKPLDHAVTLVNNRAVTIYLWHNIAIAAVWPVLTFLALDDLGDRMGEAGDLLTALALTALAVLAFGWVEDLAAKRRPRLWPTSNAPRDRTHATTATAAPGTGTGTAGGTTARGGTQGGGRQGGSTQGAGAPGSGAGTTEPATTMLAVPGAESRAARISGTVSALAGRTLPRKQSAAAAMHRLPADWPPIPRDATTPEPAQQPAEATPQPASPPQAGPGQQTTPLPQADPGQQTAPPRPTAPEPRSGTAPETPGPAAADGPGDSGLPVAGRRADGGDPGARPTLPDGFGVSREARESGPEDATEWFSTRHRTD</sequence>
<protein>
    <recommendedName>
        <fullName evidence="3">Acyltransferase 3 domain-containing protein</fullName>
    </recommendedName>
</protein>
<dbReference type="Proteomes" id="UP000609879">
    <property type="component" value="Unassembled WGS sequence"/>
</dbReference>
<keyword evidence="2" id="KW-0812">Transmembrane</keyword>
<feature type="compositionally biased region" description="Low complexity" evidence="1">
    <location>
        <begin position="516"/>
        <end position="534"/>
    </location>
</feature>
<feature type="compositionally biased region" description="Low complexity" evidence="1">
    <location>
        <begin position="542"/>
        <end position="560"/>
    </location>
</feature>
<accession>A0ABQ3Y4K4</accession>
<dbReference type="InterPro" id="IPR002656">
    <property type="entry name" value="Acyl_transf_3_dom"/>
</dbReference>
<organism evidence="4 5">
    <name type="scientific">Paractinoplanes deccanensis</name>
    <dbReference type="NCBI Taxonomy" id="113561"/>
    <lineage>
        <taxon>Bacteria</taxon>
        <taxon>Bacillati</taxon>
        <taxon>Actinomycetota</taxon>
        <taxon>Actinomycetes</taxon>
        <taxon>Micromonosporales</taxon>
        <taxon>Micromonosporaceae</taxon>
        <taxon>Paractinoplanes</taxon>
    </lineage>
</organism>
<feature type="region of interest" description="Disordered" evidence="1">
    <location>
        <begin position="379"/>
        <end position="441"/>
    </location>
</feature>
<feature type="transmembrane region" description="Helical" evidence="2">
    <location>
        <begin position="71"/>
        <end position="91"/>
    </location>
</feature>
<reference evidence="4 5" key="1">
    <citation type="submission" date="2021-01" db="EMBL/GenBank/DDBJ databases">
        <title>Whole genome shotgun sequence of Actinoplanes deccanensis NBRC 13994.</title>
        <authorList>
            <person name="Komaki H."/>
            <person name="Tamura T."/>
        </authorList>
    </citation>
    <scope>NUCLEOTIDE SEQUENCE [LARGE SCALE GENOMIC DNA]</scope>
    <source>
        <strain evidence="4 5">NBRC 13994</strain>
    </source>
</reference>
<feature type="transmembrane region" description="Helical" evidence="2">
    <location>
        <begin position="350"/>
        <end position="368"/>
    </location>
</feature>
<name>A0ABQ3Y4K4_9ACTN</name>
<feature type="compositionally biased region" description="Low complexity" evidence="1">
    <location>
        <begin position="493"/>
        <end position="508"/>
    </location>
</feature>
<evidence type="ECO:0000259" key="3">
    <source>
        <dbReference type="Pfam" id="PF01757"/>
    </source>
</evidence>
<feature type="transmembrane region" description="Helical" evidence="2">
    <location>
        <begin position="111"/>
        <end position="128"/>
    </location>
</feature>
<feature type="compositionally biased region" description="Gly residues" evidence="1">
    <location>
        <begin position="401"/>
        <end position="435"/>
    </location>
</feature>
<proteinExistence type="predicted"/>
<keyword evidence="5" id="KW-1185">Reference proteome</keyword>
<evidence type="ECO:0000313" key="5">
    <source>
        <dbReference type="Proteomes" id="UP000609879"/>
    </source>
</evidence>
<dbReference type="Pfam" id="PF01757">
    <property type="entry name" value="Acyl_transf_3"/>
    <property type="match status" value="1"/>
</dbReference>
<evidence type="ECO:0000256" key="2">
    <source>
        <dbReference type="SAM" id="Phobius"/>
    </source>
</evidence>
<feature type="transmembrane region" description="Helical" evidence="2">
    <location>
        <begin position="166"/>
        <end position="185"/>
    </location>
</feature>
<comment type="caution">
    <text evidence="4">The sequence shown here is derived from an EMBL/GenBank/DDBJ whole genome shotgun (WGS) entry which is preliminary data.</text>
</comment>
<feature type="transmembrane region" description="Helical" evidence="2">
    <location>
        <begin position="319"/>
        <end position="338"/>
    </location>
</feature>
<feature type="region of interest" description="Disordered" evidence="1">
    <location>
        <begin position="484"/>
        <end position="612"/>
    </location>
</feature>
<evidence type="ECO:0000313" key="4">
    <source>
        <dbReference type="EMBL" id="GID74913.1"/>
    </source>
</evidence>
<feature type="transmembrane region" description="Helical" evidence="2">
    <location>
        <begin position="192"/>
        <end position="210"/>
    </location>
</feature>